<evidence type="ECO:0000256" key="2">
    <source>
        <dbReference type="SAM" id="MobiDB-lite"/>
    </source>
</evidence>
<feature type="compositionally biased region" description="Low complexity" evidence="2">
    <location>
        <begin position="17"/>
        <end position="37"/>
    </location>
</feature>
<dbReference type="RefSeq" id="XP_001747152.1">
    <property type="nucleotide sequence ID" value="XM_001747100.1"/>
</dbReference>
<dbReference type="InParanoid" id="A9V2U9"/>
<name>A9V2U9_MONBE</name>
<keyword evidence="1" id="KW-0727">SH2 domain</keyword>
<sequence>MAVIEHAIGGDADEKAASTTTTATATTTTATATTTTADRARRGSGGGLDYRAWRGVRHLIDASAAVGTMYEVHLRVADASGNVGRTSFNMTVVDTVAPRLELLFGEYRHDEASGTTYVVGGAEYVEPGWEAYDDYAGDVSGRVKQAVVLRSSDTATATAKDTATKTDMDMDAGGDAGSGAGTRWMIVAYSVQDDHQNVMRVNRTVVFEAEPSGPPSSSSSSTSSGGGLSGATLGASVGGILIVVVVFILFVVWRRRRGGGGGRAELGLKTARMVHELDDGTMAGAVNPMYDEDVGLWQLGVVPSGVTEQELYGDVEAFDEPDAQNSDAETGTSSGVKANVILNPGYRGQSLYHHLEASTEPRGAYQSEPSYASLQRSSDSHVLAPLQNPAYEGHSAEYFDPPAAGTPQSPFSEESLDEGDDYHAFDDPHYIETVSNPVDDPVEDFSLLSLAINDEEYLDVASN</sequence>
<dbReference type="GO" id="GO:0001784">
    <property type="term" value="F:phosphotyrosine residue binding"/>
    <property type="evidence" value="ECO:0000318"/>
    <property type="project" value="GO_Central"/>
</dbReference>
<keyword evidence="3" id="KW-0812">Transmembrane</keyword>
<keyword evidence="3" id="KW-1133">Transmembrane helix</keyword>
<dbReference type="KEGG" id="mbr:MONBRDRAFT_9344"/>
<feature type="transmembrane region" description="Helical" evidence="3">
    <location>
        <begin position="228"/>
        <end position="253"/>
    </location>
</feature>
<protein>
    <submittedName>
        <fullName evidence="4">Uncharacterized protein</fullName>
    </submittedName>
</protein>
<evidence type="ECO:0000256" key="1">
    <source>
        <dbReference type="ARBA" id="ARBA00022999"/>
    </source>
</evidence>
<feature type="region of interest" description="Disordered" evidence="2">
    <location>
        <begin position="208"/>
        <end position="228"/>
    </location>
</feature>
<evidence type="ECO:0000256" key="3">
    <source>
        <dbReference type="SAM" id="Phobius"/>
    </source>
</evidence>
<evidence type="ECO:0000313" key="4">
    <source>
        <dbReference type="EMBL" id="EDQ88076.1"/>
    </source>
</evidence>
<feature type="region of interest" description="Disordered" evidence="2">
    <location>
        <begin position="8"/>
        <end position="44"/>
    </location>
</feature>
<reference evidence="4 5" key="1">
    <citation type="journal article" date="2008" name="Nature">
        <title>The genome of the choanoflagellate Monosiga brevicollis and the origin of metazoans.</title>
        <authorList>
            <consortium name="JGI Sequencing"/>
            <person name="King N."/>
            <person name="Westbrook M.J."/>
            <person name="Young S.L."/>
            <person name="Kuo A."/>
            <person name="Abedin M."/>
            <person name="Chapman J."/>
            <person name="Fairclough S."/>
            <person name="Hellsten U."/>
            <person name="Isogai Y."/>
            <person name="Letunic I."/>
            <person name="Marr M."/>
            <person name="Pincus D."/>
            <person name="Putnam N."/>
            <person name="Rokas A."/>
            <person name="Wright K.J."/>
            <person name="Zuzow R."/>
            <person name="Dirks W."/>
            <person name="Good M."/>
            <person name="Goodstein D."/>
            <person name="Lemons D."/>
            <person name="Li W."/>
            <person name="Lyons J.B."/>
            <person name="Morris A."/>
            <person name="Nichols S."/>
            <person name="Richter D.J."/>
            <person name="Salamov A."/>
            <person name="Bork P."/>
            <person name="Lim W.A."/>
            <person name="Manning G."/>
            <person name="Miller W.T."/>
            <person name="McGinnis W."/>
            <person name="Shapiro H."/>
            <person name="Tjian R."/>
            <person name="Grigoriev I.V."/>
            <person name="Rokhsar D."/>
        </authorList>
    </citation>
    <scope>NUCLEOTIDE SEQUENCE [LARGE SCALE GENOMIC DNA]</scope>
    <source>
        <strain evidence="5">MX1 / ATCC 50154</strain>
    </source>
</reference>
<proteinExistence type="predicted"/>
<dbReference type="PANTHER" id="PTHR15127:SF32">
    <property type="entry name" value="HEAVYWEIGHT, ISOFORM A"/>
    <property type="match status" value="1"/>
</dbReference>
<dbReference type="EMBL" id="CH991556">
    <property type="protein sequence ID" value="EDQ88076.1"/>
    <property type="molecule type" value="Genomic_DNA"/>
</dbReference>
<accession>A9V2U9</accession>
<dbReference type="PANTHER" id="PTHR15127">
    <property type="entry name" value="HEAVYWEIGHT, ISOFORM A"/>
    <property type="match status" value="1"/>
</dbReference>
<keyword evidence="3" id="KW-0472">Membrane</keyword>
<keyword evidence="5" id="KW-1185">Reference proteome</keyword>
<dbReference type="AlphaFoldDB" id="A9V2U9"/>
<evidence type="ECO:0000313" key="5">
    <source>
        <dbReference type="Proteomes" id="UP000001357"/>
    </source>
</evidence>
<feature type="region of interest" description="Disordered" evidence="2">
    <location>
        <begin position="392"/>
        <end position="427"/>
    </location>
</feature>
<dbReference type="GeneID" id="5892456"/>
<organism evidence="4 5">
    <name type="scientific">Monosiga brevicollis</name>
    <name type="common">Choanoflagellate</name>
    <dbReference type="NCBI Taxonomy" id="81824"/>
    <lineage>
        <taxon>Eukaryota</taxon>
        <taxon>Choanoflagellata</taxon>
        <taxon>Craspedida</taxon>
        <taxon>Salpingoecidae</taxon>
        <taxon>Monosiga</taxon>
    </lineage>
</organism>
<dbReference type="InterPro" id="IPR051846">
    <property type="entry name" value="SH2_domain_adapters"/>
</dbReference>
<gene>
    <name evidence="4" type="ORF">MONBRDRAFT_9344</name>
</gene>
<dbReference type="Proteomes" id="UP000001357">
    <property type="component" value="Unassembled WGS sequence"/>
</dbReference>